<dbReference type="Pfam" id="PF05924">
    <property type="entry name" value="SAMP"/>
    <property type="match status" value="1"/>
</dbReference>
<dbReference type="GO" id="GO:0016342">
    <property type="term" value="C:catenin complex"/>
    <property type="evidence" value="ECO:0007669"/>
    <property type="project" value="TreeGrafter"/>
</dbReference>
<dbReference type="GO" id="GO:0016055">
    <property type="term" value="P:Wnt signaling pathway"/>
    <property type="evidence" value="ECO:0007669"/>
    <property type="project" value="InterPro"/>
</dbReference>
<proteinExistence type="predicted"/>
<dbReference type="GO" id="GO:0030877">
    <property type="term" value="C:beta-catenin destruction complex"/>
    <property type="evidence" value="ECO:0007669"/>
    <property type="project" value="TreeGrafter"/>
</dbReference>
<dbReference type="Proteomes" id="UP000000311">
    <property type="component" value="Unassembled WGS sequence"/>
</dbReference>
<dbReference type="OMA" id="YNSYVCK"/>
<dbReference type="KEGG" id="cfo:105249763"/>
<dbReference type="InterPro" id="IPR009240">
    <property type="entry name" value="APC_15aa_rpt"/>
</dbReference>
<feature type="compositionally biased region" description="Acidic residues" evidence="1">
    <location>
        <begin position="1"/>
        <end position="12"/>
    </location>
</feature>
<sequence length="1034" mass="114761">MDDAEAYDEDVNDQPVDYSKKYTERNAPPQNHLAEPSAQQPRASKKEFSERDSKVDLFGDYAETDLDQPTDYSLRYAEDDTDEEEKQNAEYFPVSGQEDTVKTYCTEGTPYETPFNFSTATSMSDLRVEDIKESELPKKMSKKPIDIVRKSPVSFIKQPKTPDCDEQDGLITKELEEENPKNTVVLNPGQVTPEKIVSYYEEETSHGFSRANSFSSLSSAVTSQNNVPGVMSKVDSPSSVNKEELENDDHSAVKLNNNQVELSSGNNNLSERKNNPRVLDKEGKMVTFSGQDYYAEETPLMFSRCSSLGSLSGFEQHSIHDDRSSVISDFSRRTSGIVSPSELPDSPTQTALPSPRNHKTQSTEFVSKLQEETVRSSVRQHLSFSKPQITMSSVFEDEVATFKEESTPIEFSSATSLSSLTIDDEVKISNDTKMYCKLEKVPDEDEKDICKLETDMLNMTISSSKSKEKEEQISDGDEDDEDMLAACINMGMQTNRYRQSLKVQESTQSESPNILVSYQRNSIPNRLESPATPVETPISTLKTNRTAVDIVASDTVHVYCTEDTPADISPVGSQSNLSALSMPSVQEDVEKIEPDNQSAEIDCHRSDLFDESSNLSGEDEKILDECIQSGIPKARQITLPPANSIPFVKKPETLHIINIYGTPSSSPVEANHGNKNPILRPKSPGNGLSRHPDDFSDDSLNHSDDEAILTECIQSAMPKARFNISPSLKQPLSQVTEKPRVINTIQTPSTSSAFLQSRYVEQRKNVMKKRLSFEENVGLSEEEEDIMLAQCIRSGMPKTLSSMPSTVTSTIKKSEPCPKTAKSFGILPSSCFTNKAYSSKSAMLHSQLSKSVNVNTADTRYTRNVSGNHNGFSGRTTSSSVAQHGQMLRNCDNGIRERINNSPYCARRSSFRHAESENGNSVDNHCVPARSRVVKCAPACSKTENNDYACKSTANTVPLRHNSVNSISEADTRISTQEWALLELCITSGMPTNKYRVKGMKPSESAISNGHDDCESIPEDNYSVCSYNSYVFKT</sequence>
<name>E2A939_CAMFO</name>
<dbReference type="GO" id="GO:0090090">
    <property type="term" value="P:negative regulation of canonical Wnt signaling pathway"/>
    <property type="evidence" value="ECO:0007669"/>
    <property type="project" value="TreeGrafter"/>
</dbReference>
<reference evidence="2 3" key="1">
    <citation type="journal article" date="2010" name="Science">
        <title>Genomic comparison of the ants Camponotus floridanus and Harpegnathos saltator.</title>
        <authorList>
            <person name="Bonasio R."/>
            <person name="Zhang G."/>
            <person name="Ye C."/>
            <person name="Mutti N.S."/>
            <person name="Fang X."/>
            <person name="Qin N."/>
            <person name="Donahue G."/>
            <person name="Yang P."/>
            <person name="Li Q."/>
            <person name="Li C."/>
            <person name="Zhang P."/>
            <person name="Huang Z."/>
            <person name="Berger S.L."/>
            <person name="Reinberg D."/>
            <person name="Wang J."/>
            <person name="Liebig J."/>
        </authorList>
    </citation>
    <scope>NUCLEOTIDE SEQUENCE [LARGE SCALE GENOMIC DNA]</scope>
    <source>
        <strain evidence="3">C129</strain>
    </source>
</reference>
<dbReference type="AlphaFoldDB" id="E2A939"/>
<organism evidence="3">
    <name type="scientific">Camponotus floridanus</name>
    <name type="common">Florida carpenter ant</name>
    <dbReference type="NCBI Taxonomy" id="104421"/>
    <lineage>
        <taxon>Eukaryota</taxon>
        <taxon>Metazoa</taxon>
        <taxon>Ecdysozoa</taxon>
        <taxon>Arthropoda</taxon>
        <taxon>Hexapoda</taxon>
        <taxon>Insecta</taxon>
        <taxon>Pterygota</taxon>
        <taxon>Neoptera</taxon>
        <taxon>Endopterygota</taxon>
        <taxon>Hymenoptera</taxon>
        <taxon>Apocrita</taxon>
        <taxon>Aculeata</taxon>
        <taxon>Formicoidea</taxon>
        <taxon>Formicidae</taxon>
        <taxon>Formicinae</taxon>
        <taxon>Camponotus</taxon>
    </lineage>
</organism>
<dbReference type="InterPro" id="IPR009223">
    <property type="entry name" value="APC_rpt"/>
</dbReference>
<evidence type="ECO:0000256" key="1">
    <source>
        <dbReference type="SAM" id="MobiDB-lite"/>
    </source>
</evidence>
<dbReference type="GO" id="GO:0001708">
    <property type="term" value="P:cell fate specification"/>
    <property type="evidence" value="ECO:0007669"/>
    <property type="project" value="TreeGrafter"/>
</dbReference>
<dbReference type="GO" id="GO:0008013">
    <property type="term" value="F:beta-catenin binding"/>
    <property type="evidence" value="ECO:0007669"/>
    <property type="project" value="InterPro"/>
</dbReference>
<dbReference type="PANTHER" id="PTHR12607:SF12">
    <property type="entry name" value="APC-LIKE, ISOFORM A-RELATED"/>
    <property type="match status" value="1"/>
</dbReference>
<dbReference type="InParanoid" id="E2A939"/>
<evidence type="ECO:0000313" key="3">
    <source>
        <dbReference type="Proteomes" id="UP000000311"/>
    </source>
</evidence>
<dbReference type="GO" id="GO:0007399">
    <property type="term" value="P:nervous system development"/>
    <property type="evidence" value="ECO:0007669"/>
    <property type="project" value="TreeGrafter"/>
</dbReference>
<accession>E2A939</accession>
<dbReference type="Pfam" id="PF05972">
    <property type="entry name" value="APC_15aa"/>
    <property type="match status" value="1"/>
</dbReference>
<dbReference type="PANTHER" id="PTHR12607">
    <property type="entry name" value="ADENOMATOUS POLYPOSIS COLI PROTEIN FAMILY"/>
    <property type="match status" value="1"/>
</dbReference>
<feature type="region of interest" description="Disordered" evidence="1">
    <location>
        <begin position="662"/>
        <end position="702"/>
    </location>
</feature>
<dbReference type="EMBL" id="GL437711">
    <property type="protein sequence ID" value="EFN70024.1"/>
    <property type="molecule type" value="Genomic_DNA"/>
</dbReference>
<dbReference type="STRING" id="104421.E2A939"/>
<dbReference type="OrthoDB" id="5918429at2759"/>
<feature type="compositionally biased region" description="Basic and acidic residues" evidence="1">
    <location>
        <begin position="44"/>
        <end position="57"/>
    </location>
</feature>
<dbReference type="InterPro" id="IPR026818">
    <property type="entry name" value="Apc_fam"/>
</dbReference>
<dbReference type="Pfam" id="PF05923">
    <property type="entry name" value="APC_r"/>
    <property type="match status" value="3"/>
</dbReference>
<protein>
    <submittedName>
        <fullName evidence="2">Adenomatous polyposis coli protein</fullName>
    </submittedName>
</protein>
<feature type="region of interest" description="Disordered" evidence="1">
    <location>
        <begin position="223"/>
        <end position="248"/>
    </location>
</feature>
<gene>
    <name evidence="2" type="ORF">EAG_14705</name>
</gene>
<feature type="compositionally biased region" description="Basic and acidic residues" evidence="1">
    <location>
        <begin position="690"/>
        <end position="702"/>
    </location>
</feature>
<dbReference type="GO" id="GO:0007026">
    <property type="term" value="P:negative regulation of microtubule depolymerization"/>
    <property type="evidence" value="ECO:0007669"/>
    <property type="project" value="TreeGrafter"/>
</dbReference>
<feature type="region of interest" description="Disordered" evidence="1">
    <location>
        <begin position="335"/>
        <end position="361"/>
    </location>
</feature>
<dbReference type="GO" id="GO:0005881">
    <property type="term" value="C:cytoplasmic microtubule"/>
    <property type="evidence" value="ECO:0007669"/>
    <property type="project" value="TreeGrafter"/>
</dbReference>
<evidence type="ECO:0000313" key="2">
    <source>
        <dbReference type="EMBL" id="EFN70024.1"/>
    </source>
</evidence>
<feature type="region of interest" description="Disordered" evidence="1">
    <location>
        <begin position="1"/>
        <end position="88"/>
    </location>
</feature>
<dbReference type="InterPro" id="IPR009224">
    <property type="entry name" value="SAMP"/>
</dbReference>
<keyword evidence="3" id="KW-1185">Reference proteome</keyword>
<dbReference type="GO" id="GO:0016477">
    <property type="term" value="P:cell migration"/>
    <property type="evidence" value="ECO:0007669"/>
    <property type="project" value="TreeGrafter"/>
</dbReference>
<dbReference type="GO" id="GO:0008017">
    <property type="term" value="F:microtubule binding"/>
    <property type="evidence" value="ECO:0007669"/>
    <property type="project" value="TreeGrafter"/>
</dbReference>
<dbReference type="GO" id="GO:0007389">
    <property type="term" value="P:pattern specification process"/>
    <property type="evidence" value="ECO:0007669"/>
    <property type="project" value="TreeGrafter"/>
</dbReference>